<dbReference type="NCBIfam" id="TIGR02937">
    <property type="entry name" value="sigma70-ECF"/>
    <property type="match status" value="1"/>
</dbReference>
<dbReference type="PANTHER" id="PTHR30173:SF36">
    <property type="entry name" value="ECF RNA POLYMERASE SIGMA FACTOR SIGJ"/>
    <property type="match status" value="1"/>
</dbReference>
<evidence type="ECO:0000259" key="8">
    <source>
        <dbReference type="Pfam" id="PF12680"/>
    </source>
</evidence>
<dbReference type="Gene3D" id="1.10.10.10">
    <property type="entry name" value="Winged helix-like DNA-binding domain superfamily/Winged helix DNA-binding domain"/>
    <property type="match status" value="1"/>
</dbReference>
<dbReference type="GO" id="GO:0003677">
    <property type="term" value="F:DNA binding"/>
    <property type="evidence" value="ECO:0007669"/>
    <property type="project" value="InterPro"/>
</dbReference>
<evidence type="ECO:0000256" key="2">
    <source>
        <dbReference type="ARBA" id="ARBA00011344"/>
    </source>
</evidence>
<name>A0A938YEV9_9ACTN</name>
<dbReference type="GO" id="GO:0016987">
    <property type="term" value="F:sigma factor activity"/>
    <property type="evidence" value="ECO:0007669"/>
    <property type="project" value="UniProtKB-KW"/>
</dbReference>
<dbReference type="SUPFAM" id="SSF88659">
    <property type="entry name" value="Sigma3 and sigma4 domains of RNA polymerase sigma factors"/>
    <property type="match status" value="1"/>
</dbReference>
<dbReference type="RefSeq" id="WP_205256504.1">
    <property type="nucleotide sequence ID" value="NZ_BAAAPV010000001.1"/>
</dbReference>
<evidence type="ECO:0000259" key="7">
    <source>
        <dbReference type="Pfam" id="PF08281"/>
    </source>
</evidence>
<dbReference type="InterPro" id="IPR007627">
    <property type="entry name" value="RNA_pol_sigma70_r2"/>
</dbReference>
<feature type="domain" description="RNA polymerase sigma factor 70 region 4 type 2" evidence="7">
    <location>
        <begin position="134"/>
        <end position="182"/>
    </location>
</feature>
<gene>
    <name evidence="9" type="ORF">JL107_08055</name>
</gene>
<feature type="domain" description="SnoaL-like" evidence="8">
    <location>
        <begin position="208"/>
        <end position="303"/>
    </location>
</feature>
<dbReference type="InterPro" id="IPR013324">
    <property type="entry name" value="RNA_pol_sigma_r3/r4-like"/>
</dbReference>
<accession>A0A938YEV9</accession>
<dbReference type="NCBIfam" id="TIGR02960">
    <property type="entry name" value="SigX5"/>
    <property type="match status" value="1"/>
</dbReference>
<evidence type="ECO:0000256" key="4">
    <source>
        <dbReference type="ARBA" id="ARBA00023082"/>
    </source>
</evidence>
<keyword evidence="4" id="KW-0731">Sigma factor</keyword>
<dbReference type="SUPFAM" id="SSF88946">
    <property type="entry name" value="Sigma2 domain of RNA polymerase sigma factors"/>
    <property type="match status" value="1"/>
</dbReference>
<comment type="similarity">
    <text evidence="1">Belongs to the sigma-70 factor family. ECF subfamily.</text>
</comment>
<dbReference type="Pfam" id="PF04542">
    <property type="entry name" value="Sigma70_r2"/>
    <property type="match status" value="1"/>
</dbReference>
<dbReference type="Pfam" id="PF08281">
    <property type="entry name" value="Sigma70_r4_2"/>
    <property type="match status" value="1"/>
</dbReference>
<dbReference type="InterPro" id="IPR052704">
    <property type="entry name" value="ECF_Sigma-70_Domain"/>
</dbReference>
<dbReference type="EMBL" id="JAERWL010000007">
    <property type="protein sequence ID" value="MBM9476390.1"/>
    <property type="molecule type" value="Genomic_DNA"/>
</dbReference>
<dbReference type="InterPro" id="IPR013249">
    <property type="entry name" value="RNA_pol_sigma70_r4_t2"/>
</dbReference>
<dbReference type="InterPro" id="IPR014305">
    <property type="entry name" value="RNA_pol_sigma-G_actinobac"/>
</dbReference>
<keyword evidence="10" id="KW-1185">Reference proteome</keyword>
<keyword evidence="5" id="KW-0804">Transcription</keyword>
<dbReference type="GO" id="GO:0006352">
    <property type="term" value="P:DNA-templated transcription initiation"/>
    <property type="evidence" value="ECO:0007669"/>
    <property type="project" value="InterPro"/>
</dbReference>
<dbReference type="InterPro" id="IPR036388">
    <property type="entry name" value="WH-like_DNA-bd_sf"/>
</dbReference>
<evidence type="ECO:0000256" key="5">
    <source>
        <dbReference type="ARBA" id="ARBA00023163"/>
    </source>
</evidence>
<evidence type="ECO:0000256" key="3">
    <source>
        <dbReference type="ARBA" id="ARBA00023015"/>
    </source>
</evidence>
<protein>
    <submittedName>
        <fullName evidence="9">Sigma-70 family RNA polymerase sigma factor</fullName>
    </submittedName>
</protein>
<dbReference type="Proteomes" id="UP000663801">
    <property type="component" value="Unassembled WGS sequence"/>
</dbReference>
<proteinExistence type="inferred from homology"/>
<sequence>MTTTVIEPGPALTLDVHRPELTGYCYRMLGSAFDAEDAVQETMIRAYRALDRFEGRSSLRTWLYKVATNVCLDSLNSKKRRARPMDLSDTSWQPVEASLAARHAEDTWLEPMVDSVIRPVDPADAAVGKESIRLAFVAALQYLPARQRVVLILRDVLNFRAAEVAELLETTVASVNSALQRAHATLAERPASAAEAHDPLDARQQDLLRRYVTAFEDYDMEAFLELLQEDATQNMPPFAMWLQGRDDVVAWMLGPGGECRGSRILPTVANGQPAFAQYRPSGPDGRHEPWALHVLDVREGRIAGISSFLDTGLWPLFGLPANPDGD</sequence>
<dbReference type="InterPro" id="IPR013325">
    <property type="entry name" value="RNA_pol_sigma_r2"/>
</dbReference>
<evidence type="ECO:0000259" key="6">
    <source>
        <dbReference type="Pfam" id="PF04542"/>
    </source>
</evidence>
<dbReference type="SUPFAM" id="SSF54427">
    <property type="entry name" value="NTF2-like"/>
    <property type="match status" value="1"/>
</dbReference>
<keyword evidence="3" id="KW-0805">Transcription regulation</keyword>
<dbReference type="Gene3D" id="3.10.450.50">
    <property type="match status" value="1"/>
</dbReference>
<evidence type="ECO:0000313" key="10">
    <source>
        <dbReference type="Proteomes" id="UP000663801"/>
    </source>
</evidence>
<dbReference type="InterPro" id="IPR032710">
    <property type="entry name" value="NTF2-like_dom_sf"/>
</dbReference>
<comment type="caution">
    <text evidence="9">The sequence shown here is derived from an EMBL/GenBank/DDBJ whole genome shotgun (WGS) entry which is preliminary data.</text>
</comment>
<dbReference type="Gene3D" id="1.10.1740.10">
    <property type="match status" value="1"/>
</dbReference>
<comment type="subunit">
    <text evidence="2">Interacts transiently with the RNA polymerase catalytic core formed by RpoA, RpoB, RpoC and RpoZ (2 alpha, 1 beta, 1 beta' and 1 omega subunit) to form the RNA polymerase holoenzyme that can initiate transcription.</text>
</comment>
<evidence type="ECO:0000256" key="1">
    <source>
        <dbReference type="ARBA" id="ARBA00010641"/>
    </source>
</evidence>
<dbReference type="Pfam" id="PF12680">
    <property type="entry name" value="SnoaL_2"/>
    <property type="match status" value="1"/>
</dbReference>
<dbReference type="PANTHER" id="PTHR30173">
    <property type="entry name" value="SIGMA 19 FACTOR"/>
    <property type="match status" value="1"/>
</dbReference>
<organism evidence="9 10">
    <name type="scientific">Nakamurella flavida</name>
    <dbReference type="NCBI Taxonomy" id="363630"/>
    <lineage>
        <taxon>Bacteria</taxon>
        <taxon>Bacillati</taxon>
        <taxon>Actinomycetota</taxon>
        <taxon>Actinomycetes</taxon>
        <taxon>Nakamurellales</taxon>
        <taxon>Nakamurellaceae</taxon>
        <taxon>Nakamurella</taxon>
    </lineage>
</organism>
<dbReference type="InterPro" id="IPR037401">
    <property type="entry name" value="SnoaL-like"/>
</dbReference>
<evidence type="ECO:0000313" key="9">
    <source>
        <dbReference type="EMBL" id="MBM9476390.1"/>
    </source>
</evidence>
<reference evidence="9" key="1">
    <citation type="submission" date="2021-01" db="EMBL/GenBank/DDBJ databases">
        <title>KCTC 19127 draft genome.</title>
        <authorList>
            <person name="An D."/>
        </authorList>
    </citation>
    <scope>NUCLEOTIDE SEQUENCE</scope>
    <source>
        <strain evidence="9">KCTC 19127</strain>
    </source>
</reference>
<dbReference type="AlphaFoldDB" id="A0A938YEV9"/>
<feature type="domain" description="RNA polymerase sigma-70 region 2" evidence="6">
    <location>
        <begin position="17"/>
        <end position="81"/>
    </location>
</feature>
<dbReference type="InterPro" id="IPR014284">
    <property type="entry name" value="RNA_pol_sigma-70_dom"/>
</dbReference>
<dbReference type="NCBIfam" id="NF006089">
    <property type="entry name" value="PRK08241.1"/>
    <property type="match status" value="1"/>
</dbReference>